<evidence type="ECO:0000313" key="13">
    <source>
        <dbReference type="EMBL" id="KGK36818.1"/>
    </source>
</evidence>
<dbReference type="FunFam" id="1.20.1300.10:FF:000007">
    <property type="entry name" value="Succinate dehydrogenase [ubiquinone] cytochrome b small subunit"/>
    <property type="match status" value="1"/>
</dbReference>
<keyword evidence="11" id="KW-0408">Iron</keyword>
<feature type="binding site" evidence="10">
    <location>
        <position position="116"/>
    </location>
    <ligand>
        <name>a ubiquinone</name>
        <dbReference type="ChEBI" id="CHEBI:16389"/>
        <note>ligand shared with IP/SDHB</note>
    </ligand>
</feature>
<dbReference type="Gene3D" id="1.20.1300.10">
    <property type="entry name" value="Fumarate reductase/succinate dehydrogenase, transmembrane subunit"/>
    <property type="match status" value="1"/>
</dbReference>
<keyword evidence="7 12" id="KW-1133">Transmembrane helix</keyword>
<dbReference type="GO" id="GO:0006099">
    <property type="term" value="P:tricarboxylic acid cycle"/>
    <property type="evidence" value="ECO:0007669"/>
    <property type="project" value="TreeGrafter"/>
</dbReference>
<dbReference type="GO" id="GO:0045039">
    <property type="term" value="P:protein insertion into mitochondrial inner membrane"/>
    <property type="evidence" value="ECO:0007669"/>
    <property type="project" value="EnsemblFungi"/>
</dbReference>
<dbReference type="InterPro" id="IPR007992">
    <property type="entry name" value="CybS"/>
</dbReference>
<dbReference type="GO" id="GO:0042721">
    <property type="term" value="C:TIM22 mitochondrial import inner membrane insertion complex"/>
    <property type="evidence" value="ECO:0007669"/>
    <property type="project" value="EnsemblFungi"/>
</dbReference>
<evidence type="ECO:0000256" key="7">
    <source>
        <dbReference type="ARBA" id="ARBA00022989"/>
    </source>
</evidence>
<protein>
    <recommendedName>
        <fullName evidence="12">Succinate dehydrogenase [ubiquinone] cytochrome b small subunit</fullName>
    </recommendedName>
</protein>
<dbReference type="GO" id="GO:0034599">
    <property type="term" value="P:cellular response to oxidative stress"/>
    <property type="evidence" value="ECO:0007669"/>
    <property type="project" value="EnsemblFungi"/>
</dbReference>
<keyword evidence="8 12" id="KW-0496">Mitochondrion</keyword>
<evidence type="ECO:0000313" key="14">
    <source>
        <dbReference type="Proteomes" id="UP000029867"/>
    </source>
</evidence>
<dbReference type="GO" id="GO:0006915">
    <property type="term" value="P:apoptotic process"/>
    <property type="evidence" value="ECO:0007669"/>
    <property type="project" value="EnsemblFungi"/>
</dbReference>
<dbReference type="GO" id="GO:0006121">
    <property type="term" value="P:mitochondrial electron transport, succinate to ubiquinone"/>
    <property type="evidence" value="ECO:0007669"/>
    <property type="project" value="TreeGrafter"/>
</dbReference>
<organism evidence="13 14">
    <name type="scientific">Pichia kudriavzevii</name>
    <name type="common">Yeast</name>
    <name type="synonym">Issatchenkia orientalis</name>
    <dbReference type="NCBI Taxonomy" id="4909"/>
    <lineage>
        <taxon>Eukaryota</taxon>
        <taxon>Fungi</taxon>
        <taxon>Dikarya</taxon>
        <taxon>Ascomycota</taxon>
        <taxon>Saccharomycotina</taxon>
        <taxon>Pichiomycetes</taxon>
        <taxon>Pichiales</taxon>
        <taxon>Pichiaceae</taxon>
        <taxon>Pichia</taxon>
    </lineage>
</organism>
<comment type="similarity">
    <text evidence="2 12">Belongs to the CybS family.</text>
</comment>
<keyword evidence="5 12" id="KW-0999">Mitochondrion inner membrane</keyword>
<dbReference type="HOGENOM" id="CLU_096618_0_0_1"/>
<evidence type="ECO:0000256" key="5">
    <source>
        <dbReference type="ARBA" id="ARBA00022792"/>
    </source>
</evidence>
<name>A0A099NVF7_PICKU</name>
<feature type="transmembrane region" description="Helical" evidence="12">
    <location>
        <begin position="128"/>
        <end position="147"/>
    </location>
</feature>
<evidence type="ECO:0000256" key="10">
    <source>
        <dbReference type="PIRSR" id="PIRSR607992-1"/>
    </source>
</evidence>
<evidence type="ECO:0000256" key="11">
    <source>
        <dbReference type="PIRSR" id="PIRSR607992-2"/>
    </source>
</evidence>
<dbReference type="GO" id="GO:0008320">
    <property type="term" value="F:protein transmembrane transporter activity"/>
    <property type="evidence" value="ECO:0007669"/>
    <property type="project" value="EnsemblFungi"/>
</dbReference>
<feature type="binding site" description="axial binding residue" evidence="11">
    <location>
        <position position="104"/>
    </location>
    <ligand>
        <name>heme b</name>
        <dbReference type="ChEBI" id="CHEBI:60344"/>
        <note>ligand shared with SDHC</note>
    </ligand>
    <ligandPart>
        <name>Fe</name>
        <dbReference type="ChEBI" id="CHEBI:18248"/>
    </ligandPart>
</feature>
<sequence length="164" mass="18528">MFARLVRPSVISQPSWSCTRNLSLRPRLPKLPSFKLTPDPPGNIIGTVNDAHVPPKFDISHGSYHWMYERIITVGMAPLVVFPFVAGVDYPLIDAGLCTLVLLHSRYGLQSCIIDYIPLRKFGFWHKLAMFLLNIGSFVSLYGIYIIETENNGLADLISKLWHT</sequence>
<keyword evidence="11" id="KW-0479">Metal-binding</keyword>
<dbReference type="eggNOG" id="KOG4097">
    <property type="taxonomic scope" value="Eukaryota"/>
</dbReference>
<dbReference type="PANTHER" id="PTHR13337">
    <property type="entry name" value="SUCCINATE DEHYDROGENASE"/>
    <property type="match status" value="1"/>
</dbReference>
<keyword evidence="4 12" id="KW-0812">Transmembrane</keyword>
<evidence type="ECO:0000256" key="4">
    <source>
        <dbReference type="ARBA" id="ARBA00022692"/>
    </source>
</evidence>
<dbReference type="Proteomes" id="UP000029867">
    <property type="component" value="Unassembled WGS sequence"/>
</dbReference>
<dbReference type="Pfam" id="PF05328">
    <property type="entry name" value="CybS"/>
    <property type="match status" value="1"/>
</dbReference>
<evidence type="ECO:0000256" key="9">
    <source>
        <dbReference type="ARBA" id="ARBA00023136"/>
    </source>
</evidence>
<dbReference type="InterPro" id="IPR034804">
    <property type="entry name" value="SQR/QFR_C/D"/>
</dbReference>
<evidence type="ECO:0000256" key="1">
    <source>
        <dbReference type="ARBA" id="ARBA00004448"/>
    </source>
</evidence>
<dbReference type="AlphaFoldDB" id="A0A099NVF7"/>
<comment type="caution">
    <text evidence="13">The sequence shown here is derived from an EMBL/GenBank/DDBJ whole genome shotgun (WGS) entry which is preliminary data.</text>
</comment>
<gene>
    <name evidence="13" type="ORF">JL09_g4008</name>
</gene>
<proteinExistence type="inferred from homology"/>
<dbReference type="SUPFAM" id="SSF81343">
    <property type="entry name" value="Fumarate reductase respiratory complex transmembrane subunits"/>
    <property type="match status" value="1"/>
</dbReference>
<dbReference type="GO" id="GO:0046872">
    <property type="term" value="F:metal ion binding"/>
    <property type="evidence" value="ECO:0007669"/>
    <property type="project" value="UniProtKB-KW"/>
</dbReference>
<dbReference type="VEuPathDB" id="FungiDB:C5L36_0D03655"/>
<keyword evidence="6 12" id="KW-0809">Transit peptide</keyword>
<dbReference type="CDD" id="cd03496">
    <property type="entry name" value="SQR_TypeC_CybS"/>
    <property type="match status" value="1"/>
</dbReference>
<evidence type="ECO:0000256" key="6">
    <source>
        <dbReference type="ARBA" id="ARBA00022946"/>
    </source>
</evidence>
<keyword evidence="3" id="KW-0813">Transport</keyword>
<dbReference type="PANTHER" id="PTHR13337:SF2">
    <property type="entry name" value="SUCCINATE DEHYDROGENASE [UBIQUINONE] CYTOCHROME B SMALL SUBUNIT, MITOCHONDRIAL"/>
    <property type="match status" value="1"/>
</dbReference>
<evidence type="ECO:0000256" key="2">
    <source>
        <dbReference type="ARBA" id="ARBA00007294"/>
    </source>
</evidence>
<dbReference type="GO" id="GO:0048039">
    <property type="term" value="F:ubiquinone binding"/>
    <property type="evidence" value="ECO:0007669"/>
    <property type="project" value="TreeGrafter"/>
</dbReference>
<reference evidence="14" key="1">
    <citation type="journal article" date="2014" name="Microb. Cell Fact.">
        <title>Exploiting Issatchenkia orientalis SD108 for succinic acid production.</title>
        <authorList>
            <person name="Xiao H."/>
            <person name="Shao Z."/>
            <person name="Jiang Y."/>
            <person name="Dole S."/>
            <person name="Zhao H."/>
        </authorList>
    </citation>
    <scope>NUCLEOTIDE SEQUENCE [LARGE SCALE GENOMIC DNA]</scope>
    <source>
        <strain evidence="14">SD108</strain>
    </source>
</reference>
<accession>A0A099NVF7</accession>
<comment type="subcellular location">
    <subcellularLocation>
        <location evidence="1 12">Mitochondrion inner membrane</location>
        <topology evidence="1 12">Multi-pass membrane protein</topology>
    </subcellularLocation>
</comment>
<dbReference type="GO" id="GO:0020037">
    <property type="term" value="F:heme binding"/>
    <property type="evidence" value="ECO:0007669"/>
    <property type="project" value="TreeGrafter"/>
</dbReference>
<evidence type="ECO:0000256" key="12">
    <source>
        <dbReference type="RuleBase" id="RU364031"/>
    </source>
</evidence>
<dbReference type="EMBL" id="JQFK01000052">
    <property type="protein sequence ID" value="KGK36818.1"/>
    <property type="molecule type" value="Genomic_DNA"/>
</dbReference>
<comment type="caution">
    <text evidence="12">Lacks conserved residue(s) required for the propagation of feature annotation.</text>
</comment>
<evidence type="ECO:0000256" key="8">
    <source>
        <dbReference type="ARBA" id="ARBA00023128"/>
    </source>
</evidence>
<dbReference type="GO" id="GO:0046685">
    <property type="term" value="P:response to arsenic-containing substance"/>
    <property type="evidence" value="ECO:0007669"/>
    <property type="project" value="EnsemblFungi"/>
</dbReference>
<keyword evidence="9 12" id="KW-0472">Membrane</keyword>
<dbReference type="GO" id="GO:0006970">
    <property type="term" value="P:response to osmotic stress"/>
    <property type="evidence" value="ECO:0007669"/>
    <property type="project" value="EnsemblFungi"/>
</dbReference>
<evidence type="ECO:0000256" key="3">
    <source>
        <dbReference type="ARBA" id="ARBA00022448"/>
    </source>
</evidence>